<dbReference type="Proteomes" id="UP000653411">
    <property type="component" value="Unassembled WGS sequence"/>
</dbReference>
<dbReference type="EMBL" id="BMML01000001">
    <property type="protein sequence ID" value="GGM85614.1"/>
    <property type="molecule type" value="Genomic_DNA"/>
</dbReference>
<reference evidence="1" key="2">
    <citation type="submission" date="2020-09" db="EMBL/GenBank/DDBJ databases">
        <authorList>
            <person name="Sun Q."/>
            <person name="Zhou Y."/>
        </authorList>
    </citation>
    <scope>NUCLEOTIDE SEQUENCE</scope>
    <source>
        <strain evidence="1">CGMCC 4.7110</strain>
    </source>
</reference>
<reference evidence="1" key="1">
    <citation type="journal article" date="2014" name="Int. J. Syst. Evol. Microbiol.">
        <title>Complete genome sequence of Corynebacterium casei LMG S-19264T (=DSM 44701T), isolated from a smear-ripened cheese.</title>
        <authorList>
            <consortium name="US DOE Joint Genome Institute (JGI-PGF)"/>
            <person name="Walter F."/>
            <person name="Albersmeier A."/>
            <person name="Kalinowski J."/>
            <person name="Ruckert C."/>
        </authorList>
    </citation>
    <scope>NUCLEOTIDE SEQUENCE</scope>
    <source>
        <strain evidence="1">CGMCC 4.7110</strain>
    </source>
</reference>
<gene>
    <name evidence="1" type="ORF">GCM10011578_000540</name>
</gene>
<comment type="caution">
    <text evidence="1">The sequence shown here is derived from an EMBL/GenBank/DDBJ whole genome shotgun (WGS) entry which is preliminary data.</text>
</comment>
<proteinExistence type="predicted"/>
<dbReference type="AlphaFoldDB" id="A0A917UDQ8"/>
<keyword evidence="2" id="KW-1185">Reference proteome</keyword>
<evidence type="ECO:0000313" key="1">
    <source>
        <dbReference type="EMBL" id="GGM85614.1"/>
    </source>
</evidence>
<accession>A0A917UDQ8</accession>
<organism evidence="1 2">
    <name type="scientific">Streptomyces fuscichromogenes</name>
    <dbReference type="NCBI Taxonomy" id="1324013"/>
    <lineage>
        <taxon>Bacteria</taxon>
        <taxon>Bacillati</taxon>
        <taxon>Actinomycetota</taxon>
        <taxon>Actinomycetes</taxon>
        <taxon>Kitasatosporales</taxon>
        <taxon>Streptomycetaceae</taxon>
        <taxon>Streptomyces</taxon>
    </lineage>
</organism>
<sequence length="60" mass="6163">MQVGERATAPADGGAYGFDDHGFRGHGGSVLSSVTRAAQGRPGPARHAELERVLVLCAVC</sequence>
<protein>
    <submittedName>
        <fullName evidence="1">Uncharacterized protein</fullName>
    </submittedName>
</protein>
<evidence type="ECO:0000313" key="2">
    <source>
        <dbReference type="Proteomes" id="UP000653411"/>
    </source>
</evidence>
<name>A0A917UDQ8_9ACTN</name>